<gene>
    <name evidence="7" type="ORF">ACFFHM_20960</name>
</gene>
<sequence>MKNRGVLQGIAVLSAAALLAKILSAAYRIPYQNLSGDMGYYVYQQIYPLYGIIMVLSMYGFPVVLSKRRSELLASGRVNEARNVTSLLFYGLLLIVTFLWLGLFMLAPYIAQLMADEQLAGPIRAMSFVVFLLPFLSVGRGHHQGEGELVSTAVSHIVEQLVRVLFILGFTYLFVTLGFDAYKIGVAAAYGSFIGGVIGVIALLLLTRAVWIRQLVHPKKLQLAKVLNENIGMIRQSIFICLSALIFVLLQLIDAFTIVRFLQWSGVPASEAFPTKGIYDRGQPLVQLGTVLTTTLSLALVPMLSKAVATKKVMAANHYQTLSYRLTLLIGGAATIGLIIIIEPTNHMLFTDTLGTDVLRVMSIAILFSSFFVTASAVLQGYNLAFLPAIAVGIGVILKLILNSMFVPILGTIGAAWATVIAVFVMVVYLLLALKRKNHLFIGNYKSYLQIVMVLILMGVVTWLWKEGVTTILHLHTRATDSIIALSSALVGGIVVVGCLFTFSLFTEEEWSKIPKLNKLRVRLMKRRG</sequence>
<feature type="transmembrane region" description="Helical" evidence="6">
    <location>
        <begin position="161"/>
        <end position="182"/>
    </location>
</feature>
<protein>
    <submittedName>
        <fullName evidence="7">Oligosaccharide flippase family protein</fullName>
    </submittedName>
</protein>
<dbReference type="PIRSF" id="PIRSF038958">
    <property type="entry name" value="PG_synth_SpoVB"/>
    <property type="match status" value="1"/>
</dbReference>
<evidence type="ECO:0000256" key="6">
    <source>
        <dbReference type="SAM" id="Phobius"/>
    </source>
</evidence>
<dbReference type="RefSeq" id="WP_335962446.1">
    <property type="nucleotide sequence ID" value="NZ_JAXBLX010000029.1"/>
</dbReference>
<dbReference type="InterPro" id="IPR050833">
    <property type="entry name" value="Poly_Biosynth_Transport"/>
</dbReference>
<feature type="transmembrane region" description="Helical" evidence="6">
    <location>
        <begin position="386"/>
        <end position="409"/>
    </location>
</feature>
<feature type="transmembrane region" description="Helical" evidence="6">
    <location>
        <begin position="123"/>
        <end position="140"/>
    </location>
</feature>
<feature type="transmembrane region" description="Helical" evidence="6">
    <location>
        <begin position="322"/>
        <end position="342"/>
    </location>
</feature>
<dbReference type="EMBL" id="JBHLUX010000089">
    <property type="protein sequence ID" value="MFC0472889.1"/>
    <property type="molecule type" value="Genomic_DNA"/>
</dbReference>
<accession>A0ABV6KI09</accession>
<feature type="transmembrane region" description="Helical" evidence="6">
    <location>
        <begin position="87"/>
        <end position="111"/>
    </location>
</feature>
<proteinExistence type="predicted"/>
<dbReference type="InterPro" id="IPR002797">
    <property type="entry name" value="Polysacc_synth"/>
</dbReference>
<feature type="transmembrane region" description="Helical" evidence="6">
    <location>
        <begin position="362"/>
        <end position="379"/>
    </location>
</feature>
<evidence type="ECO:0000313" key="7">
    <source>
        <dbReference type="EMBL" id="MFC0472889.1"/>
    </source>
</evidence>
<keyword evidence="2" id="KW-1003">Cell membrane</keyword>
<organism evidence="7 8">
    <name type="scientific">Halalkalibacter kiskunsagensis</name>
    <dbReference type="NCBI Taxonomy" id="1548599"/>
    <lineage>
        <taxon>Bacteria</taxon>
        <taxon>Bacillati</taxon>
        <taxon>Bacillota</taxon>
        <taxon>Bacilli</taxon>
        <taxon>Bacillales</taxon>
        <taxon>Bacillaceae</taxon>
        <taxon>Halalkalibacter</taxon>
    </lineage>
</organism>
<dbReference type="Proteomes" id="UP001589838">
    <property type="component" value="Unassembled WGS sequence"/>
</dbReference>
<keyword evidence="5 6" id="KW-0472">Membrane</keyword>
<feature type="transmembrane region" description="Helical" evidence="6">
    <location>
        <begin position="447"/>
        <end position="465"/>
    </location>
</feature>
<keyword evidence="3 6" id="KW-0812">Transmembrane</keyword>
<evidence type="ECO:0000256" key="2">
    <source>
        <dbReference type="ARBA" id="ARBA00022475"/>
    </source>
</evidence>
<dbReference type="CDD" id="cd13124">
    <property type="entry name" value="MATE_SpoVB_like"/>
    <property type="match status" value="1"/>
</dbReference>
<evidence type="ECO:0000256" key="1">
    <source>
        <dbReference type="ARBA" id="ARBA00004651"/>
    </source>
</evidence>
<dbReference type="PANTHER" id="PTHR30250:SF29">
    <property type="entry name" value="POLYSACCHARIDE BIOSYNTHESIS PROTEIN C-TERMINAL DOMAIN-CONTAINING PROTEIN"/>
    <property type="match status" value="1"/>
</dbReference>
<comment type="caution">
    <text evidence="7">The sequence shown here is derived from an EMBL/GenBank/DDBJ whole genome shotgun (WGS) entry which is preliminary data.</text>
</comment>
<dbReference type="InterPro" id="IPR024923">
    <property type="entry name" value="PG_synth_SpoVB"/>
</dbReference>
<feature type="transmembrane region" description="Helical" evidence="6">
    <location>
        <begin position="415"/>
        <end position="435"/>
    </location>
</feature>
<evidence type="ECO:0000256" key="4">
    <source>
        <dbReference type="ARBA" id="ARBA00022989"/>
    </source>
</evidence>
<feature type="transmembrane region" description="Helical" evidence="6">
    <location>
        <begin position="188"/>
        <end position="211"/>
    </location>
</feature>
<evidence type="ECO:0000256" key="3">
    <source>
        <dbReference type="ARBA" id="ARBA00022692"/>
    </source>
</evidence>
<reference evidence="7 8" key="1">
    <citation type="submission" date="2024-09" db="EMBL/GenBank/DDBJ databases">
        <authorList>
            <person name="Sun Q."/>
            <person name="Mori K."/>
        </authorList>
    </citation>
    <scope>NUCLEOTIDE SEQUENCE [LARGE SCALE GENOMIC DNA]</scope>
    <source>
        <strain evidence="7 8">NCAIM B.02610</strain>
    </source>
</reference>
<evidence type="ECO:0000256" key="5">
    <source>
        <dbReference type="ARBA" id="ARBA00023136"/>
    </source>
</evidence>
<feature type="transmembrane region" description="Helical" evidence="6">
    <location>
        <begin position="48"/>
        <end position="66"/>
    </location>
</feature>
<evidence type="ECO:0000313" key="8">
    <source>
        <dbReference type="Proteomes" id="UP001589838"/>
    </source>
</evidence>
<comment type="subcellular location">
    <subcellularLocation>
        <location evidence="1">Cell membrane</location>
        <topology evidence="1">Multi-pass membrane protein</topology>
    </subcellularLocation>
</comment>
<keyword evidence="8" id="KW-1185">Reference proteome</keyword>
<keyword evidence="4 6" id="KW-1133">Transmembrane helix</keyword>
<feature type="transmembrane region" description="Helical" evidence="6">
    <location>
        <begin position="282"/>
        <end position="301"/>
    </location>
</feature>
<dbReference type="PANTHER" id="PTHR30250">
    <property type="entry name" value="PST FAMILY PREDICTED COLANIC ACID TRANSPORTER"/>
    <property type="match status" value="1"/>
</dbReference>
<dbReference type="Pfam" id="PF01943">
    <property type="entry name" value="Polysacc_synt"/>
    <property type="match status" value="1"/>
</dbReference>
<feature type="transmembrane region" description="Helical" evidence="6">
    <location>
        <begin position="485"/>
        <end position="506"/>
    </location>
</feature>
<name>A0ABV6KI09_9BACI</name>
<feature type="transmembrane region" description="Helical" evidence="6">
    <location>
        <begin position="238"/>
        <end position="262"/>
    </location>
</feature>